<dbReference type="InterPro" id="IPR000408">
    <property type="entry name" value="Reg_chr_condens"/>
</dbReference>
<dbReference type="PROSITE" id="PS50012">
    <property type="entry name" value="RCC1_3"/>
    <property type="match status" value="4"/>
</dbReference>
<dbReference type="PANTHER" id="PTHR45982">
    <property type="entry name" value="REGULATOR OF CHROMOSOME CONDENSATION"/>
    <property type="match status" value="1"/>
</dbReference>
<dbReference type="GO" id="GO:0005737">
    <property type="term" value="C:cytoplasm"/>
    <property type="evidence" value="ECO:0007669"/>
    <property type="project" value="TreeGrafter"/>
</dbReference>
<organism evidence="4 5">
    <name type="scientific">Agaricus bisporus var. burnettii</name>
    <dbReference type="NCBI Taxonomy" id="192524"/>
    <lineage>
        <taxon>Eukaryota</taxon>
        <taxon>Fungi</taxon>
        <taxon>Dikarya</taxon>
        <taxon>Basidiomycota</taxon>
        <taxon>Agaricomycotina</taxon>
        <taxon>Agaricomycetes</taxon>
        <taxon>Agaricomycetidae</taxon>
        <taxon>Agaricales</taxon>
        <taxon>Agaricineae</taxon>
        <taxon>Agaricaceae</taxon>
        <taxon>Agaricus</taxon>
    </lineage>
</organism>
<dbReference type="Proteomes" id="UP000629468">
    <property type="component" value="Unassembled WGS sequence"/>
</dbReference>
<evidence type="ECO:0000313" key="4">
    <source>
        <dbReference type="EMBL" id="KAF7782413.1"/>
    </source>
</evidence>
<proteinExistence type="predicted"/>
<dbReference type="Pfam" id="PF12937">
    <property type="entry name" value="F-box-like"/>
    <property type="match status" value="1"/>
</dbReference>
<evidence type="ECO:0000256" key="2">
    <source>
        <dbReference type="SAM" id="MobiDB-lite"/>
    </source>
</evidence>
<reference evidence="4 5" key="1">
    <citation type="journal article" name="Sci. Rep.">
        <title>Telomere-to-telomere assembled and centromere annotated genomes of the two main subspecies of the button mushroom Agaricus bisporus reveal especially polymorphic chromosome ends.</title>
        <authorList>
            <person name="Sonnenberg A.S.M."/>
            <person name="Sedaghat-Telgerd N."/>
            <person name="Lavrijssen B."/>
            <person name="Ohm R.A."/>
            <person name="Hendrickx P.M."/>
            <person name="Scholtmeijer K."/>
            <person name="Baars J.J.P."/>
            <person name="van Peer A."/>
        </authorList>
    </citation>
    <scope>NUCLEOTIDE SEQUENCE [LARGE SCALE GENOMIC DNA]</scope>
    <source>
        <strain evidence="4 5">H119_p4</strain>
    </source>
</reference>
<dbReference type="AlphaFoldDB" id="A0A8H7F7Z1"/>
<dbReference type="PRINTS" id="PR00633">
    <property type="entry name" value="RCCNDNSATION"/>
</dbReference>
<evidence type="ECO:0000256" key="1">
    <source>
        <dbReference type="PROSITE-ProRule" id="PRU00235"/>
    </source>
</evidence>
<dbReference type="Gene3D" id="2.130.10.30">
    <property type="entry name" value="Regulator of chromosome condensation 1/beta-lactamase-inhibitor protein II"/>
    <property type="match status" value="2"/>
</dbReference>
<accession>A0A8H7F7Z1</accession>
<feature type="repeat" description="RCC1" evidence="1">
    <location>
        <begin position="133"/>
        <end position="188"/>
    </location>
</feature>
<gene>
    <name evidence="4" type="ORF">Agabi119p4_1789</name>
</gene>
<dbReference type="InterPro" id="IPR001810">
    <property type="entry name" value="F-box_dom"/>
</dbReference>
<feature type="compositionally biased region" description="Polar residues" evidence="2">
    <location>
        <begin position="532"/>
        <end position="546"/>
    </location>
</feature>
<dbReference type="SUPFAM" id="SSF81383">
    <property type="entry name" value="F-box domain"/>
    <property type="match status" value="1"/>
</dbReference>
<feature type="repeat" description="RCC1" evidence="1">
    <location>
        <begin position="436"/>
        <end position="517"/>
    </location>
</feature>
<feature type="repeat" description="RCC1" evidence="1">
    <location>
        <begin position="77"/>
        <end position="132"/>
    </location>
</feature>
<dbReference type="InterPro" id="IPR051553">
    <property type="entry name" value="Ran_GTPase-activating"/>
</dbReference>
<dbReference type="Pfam" id="PF13540">
    <property type="entry name" value="RCC1_2"/>
    <property type="match status" value="1"/>
</dbReference>
<dbReference type="Gene3D" id="1.20.1280.50">
    <property type="match status" value="1"/>
</dbReference>
<dbReference type="PANTHER" id="PTHR45982:SF3">
    <property type="entry name" value="F-BOX PROTEIN POF9"/>
    <property type="match status" value="1"/>
</dbReference>
<dbReference type="InterPro" id="IPR036047">
    <property type="entry name" value="F-box-like_dom_sf"/>
</dbReference>
<protein>
    <recommendedName>
        <fullName evidence="3">F-box domain-containing protein</fullName>
    </recommendedName>
</protein>
<feature type="region of interest" description="Disordered" evidence="2">
    <location>
        <begin position="523"/>
        <end position="556"/>
    </location>
</feature>
<sequence length="586" mass="64660">MPTNIVDVPPEILLENLFPVLPVADLLSLTVTSKYFLFLCSDETLWHRKLKADYNFDGSGTARRTGWKFIYRGLYRPKVFVWGEAENSRLGLRQYPGSRSAGVPFPVQLDIPGANIIKLIAGGMSFHALDTRGNMYVWGTLDGTMYSLHLDGYAAKGKPARNPLKLEMPDPIRSISCGRLHSCSLDIKGRIWNFVNWGRPFRLSSHLLSQPDSEPIQIECGWSFSSALLKNGEVLVWWPTVGALQEEVDTRFQSMDESGVGEAQARNGIIPCHTWTAAVDPVLLPSLPSLPDIAGIGEDFREHPPRLIEIGGMDSMVIGLTNYGHVLRFRGLDHEGAIGTSGWQYLPEFSETARICQLSEFSDGNFELPETIKITHVSAHFMHFSAFSTGSCSIVLQGEIDTDPDSKPKIIPELQNRDIISVEFGDYHNAALSANGKLYTWGSYSKGALGLGDPLTLPIGTPGGFANQAQLNGGRGRPPSVTVPTEVRFDHGRRKSKDRFCFSVTAAGWHTGALVIDLEPDENEEDDKIQFRSEQQQSQDPDSWSTPPIVPQIPARGWGMPFIHRIGFAGRGMHRGQSNRDGASGS</sequence>
<evidence type="ECO:0000313" key="5">
    <source>
        <dbReference type="Proteomes" id="UP000629468"/>
    </source>
</evidence>
<dbReference type="SUPFAM" id="SSF50985">
    <property type="entry name" value="RCC1/BLIP-II"/>
    <property type="match status" value="1"/>
</dbReference>
<name>A0A8H7F7Z1_AGABI</name>
<dbReference type="InterPro" id="IPR009091">
    <property type="entry name" value="RCC1/BLIP-II"/>
</dbReference>
<dbReference type="GO" id="GO:0005085">
    <property type="term" value="F:guanyl-nucleotide exchange factor activity"/>
    <property type="evidence" value="ECO:0007669"/>
    <property type="project" value="TreeGrafter"/>
</dbReference>
<evidence type="ECO:0000259" key="3">
    <source>
        <dbReference type="Pfam" id="PF12937"/>
    </source>
</evidence>
<feature type="repeat" description="RCC1" evidence="1">
    <location>
        <begin position="384"/>
        <end position="435"/>
    </location>
</feature>
<feature type="domain" description="F-box" evidence="3">
    <location>
        <begin position="7"/>
        <end position="48"/>
    </location>
</feature>
<dbReference type="EMBL" id="JABXXO010000003">
    <property type="protein sequence ID" value="KAF7782413.1"/>
    <property type="molecule type" value="Genomic_DNA"/>
</dbReference>
<comment type="caution">
    <text evidence="4">The sequence shown here is derived from an EMBL/GenBank/DDBJ whole genome shotgun (WGS) entry which is preliminary data.</text>
</comment>